<keyword evidence="1" id="KW-0472">Membrane</keyword>
<proteinExistence type="predicted"/>
<keyword evidence="2" id="KW-1185">Reference proteome</keyword>
<organism evidence="2 3">
    <name type="scientific">Heterorhabditis bacteriophora</name>
    <name type="common">Entomopathogenic nematode worm</name>
    <dbReference type="NCBI Taxonomy" id="37862"/>
    <lineage>
        <taxon>Eukaryota</taxon>
        <taxon>Metazoa</taxon>
        <taxon>Ecdysozoa</taxon>
        <taxon>Nematoda</taxon>
        <taxon>Chromadorea</taxon>
        <taxon>Rhabditida</taxon>
        <taxon>Rhabditina</taxon>
        <taxon>Rhabditomorpha</taxon>
        <taxon>Strongyloidea</taxon>
        <taxon>Heterorhabditidae</taxon>
        <taxon>Heterorhabditis</taxon>
    </lineage>
</organism>
<keyword evidence="1" id="KW-1133">Transmembrane helix</keyword>
<accession>A0A1I7WZX3</accession>
<keyword evidence="1" id="KW-0812">Transmembrane</keyword>
<dbReference type="AlphaFoldDB" id="A0A1I7WZX3"/>
<feature type="transmembrane region" description="Helical" evidence="1">
    <location>
        <begin position="28"/>
        <end position="54"/>
    </location>
</feature>
<evidence type="ECO:0000256" key="1">
    <source>
        <dbReference type="SAM" id="Phobius"/>
    </source>
</evidence>
<dbReference type="WBParaSite" id="Hba_10732">
    <property type="protein sequence ID" value="Hba_10732"/>
    <property type="gene ID" value="Hba_10732"/>
</dbReference>
<evidence type="ECO:0000313" key="3">
    <source>
        <dbReference type="WBParaSite" id="Hba_10732"/>
    </source>
</evidence>
<feature type="transmembrane region" description="Helical" evidence="1">
    <location>
        <begin position="60"/>
        <end position="83"/>
    </location>
</feature>
<dbReference type="Proteomes" id="UP000095283">
    <property type="component" value="Unplaced"/>
</dbReference>
<protein>
    <submittedName>
        <fullName evidence="3">GDT1 family protein</fullName>
    </submittedName>
</protein>
<sequence length="140" mass="15824">MLGKNITFIYNVSEAEDMMVRSSLFFTFTFWAKSFIILAATFAIVIAIFCFTLLNVKPNLLRGLICLVTLVFLFVMLLAWKLLTTSSKRNARPPNQVLVRALGYDFSHFQPLSLPVRPPPMRSQDNAITAYNGYPSLSAH</sequence>
<name>A0A1I7WZX3_HETBA</name>
<evidence type="ECO:0000313" key="2">
    <source>
        <dbReference type="Proteomes" id="UP000095283"/>
    </source>
</evidence>
<reference evidence="3" key="1">
    <citation type="submission" date="2016-11" db="UniProtKB">
        <authorList>
            <consortium name="WormBaseParasite"/>
        </authorList>
    </citation>
    <scope>IDENTIFICATION</scope>
</reference>